<proteinExistence type="inferred from homology"/>
<dbReference type="PROSITE" id="PS50072">
    <property type="entry name" value="CSA_PPIASE_2"/>
    <property type="match status" value="1"/>
</dbReference>
<comment type="catalytic activity">
    <reaction evidence="4">
        <text>[protein]-peptidylproline (omega=180) = [protein]-peptidylproline (omega=0)</text>
        <dbReference type="Rhea" id="RHEA:16237"/>
        <dbReference type="Rhea" id="RHEA-COMP:10747"/>
        <dbReference type="Rhea" id="RHEA-COMP:10748"/>
        <dbReference type="ChEBI" id="CHEBI:83833"/>
        <dbReference type="ChEBI" id="CHEBI:83834"/>
        <dbReference type="EC" id="5.2.1.8"/>
    </reaction>
</comment>
<evidence type="ECO:0000313" key="8">
    <source>
        <dbReference type="Proteomes" id="UP001220395"/>
    </source>
</evidence>
<gene>
    <name evidence="7" type="ORF">PQ455_08620</name>
</gene>
<evidence type="ECO:0000256" key="1">
    <source>
        <dbReference type="ARBA" id="ARBA00007365"/>
    </source>
</evidence>
<dbReference type="PANTHER" id="PTHR45625:SF4">
    <property type="entry name" value="PEPTIDYLPROLYL ISOMERASE DOMAIN AND WD REPEAT-CONTAINING PROTEIN 1"/>
    <property type="match status" value="1"/>
</dbReference>
<dbReference type="InterPro" id="IPR029000">
    <property type="entry name" value="Cyclophilin-like_dom_sf"/>
</dbReference>
<dbReference type="EC" id="5.2.1.8" evidence="4"/>
<accession>A0ABY7TRG3</accession>
<keyword evidence="8" id="KW-1185">Reference proteome</keyword>
<protein>
    <recommendedName>
        <fullName evidence="4">Peptidyl-prolyl cis-trans isomerase</fullName>
        <shortName evidence="4">PPIase</shortName>
        <ecNumber evidence="4">5.2.1.8</ecNumber>
    </recommendedName>
</protein>
<feature type="compositionally biased region" description="Pro residues" evidence="5">
    <location>
        <begin position="193"/>
        <end position="217"/>
    </location>
</feature>
<feature type="region of interest" description="Disordered" evidence="5">
    <location>
        <begin position="191"/>
        <end position="224"/>
    </location>
</feature>
<dbReference type="EMBL" id="CP117411">
    <property type="protein sequence ID" value="WCT75266.1"/>
    <property type="molecule type" value="Genomic_DNA"/>
</dbReference>
<comment type="function">
    <text evidence="4">PPIases accelerate the folding of proteins. It catalyzes the cis-trans isomerization of proline imidic peptide bonds in oligopeptides.</text>
</comment>
<dbReference type="RefSeq" id="WP_273690976.1">
    <property type="nucleotide sequence ID" value="NZ_CP117411.1"/>
</dbReference>
<evidence type="ECO:0000259" key="6">
    <source>
        <dbReference type="PROSITE" id="PS50072"/>
    </source>
</evidence>
<dbReference type="Proteomes" id="UP001220395">
    <property type="component" value="Chromosome"/>
</dbReference>
<feature type="chain" id="PRO_5044973806" description="Peptidyl-prolyl cis-trans isomerase" evidence="4">
    <location>
        <begin position="22"/>
        <end position="224"/>
    </location>
</feature>
<evidence type="ECO:0000256" key="4">
    <source>
        <dbReference type="RuleBase" id="RU363019"/>
    </source>
</evidence>
<dbReference type="PANTHER" id="PTHR45625">
    <property type="entry name" value="PEPTIDYL-PROLYL CIS-TRANS ISOMERASE-RELATED"/>
    <property type="match status" value="1"/>
</dbReference>
<sequence>MKTNFLIGLTGILFAGGLAVAQTPATAPAPSAPPAASPDNMLNLDLSTGGRVVIELRPDKAPNSVERIKVLTRRGFYDGLVFHRVIEGFMAQGGDPKGDGTGGSDLPDLKAEFNDLPHVRGTMAMARSQSPDSANSQFYIILSPSFTLDKKYTIIGRVVSGMGFVDLLEKGEPPANPSKIVKASIGDALPYVMPAPTPAPQPAPPPAAAKPAAPKPAPKAVKKR</sequence>
<evidence type="ECO:0000256" key="3">
    <source>
        <dbReference type="ARBA" id="ARBA00023235"/>
    </source>
</evidence>
<evidence type="ECO:0000313" key="7">
    <source>
        <dbReference type="EMBL" id="WCT75266.1"/>
    </source>
</evidence>
<name>A0ABY7TRG3_9SPHN</name>
<evidence type="ECO:0000256" key="2">
    <source>
        <dbReference type="ARBA" id="ARBA00023110"/>
    </source>
</evidence>
<evidence type="ECO:0000256" key="5">
    <source>
        <dbReference type="SAM" id="MobiDB-lite"/>
    </source>
</evidence>
<dbReference type="InterPro" id="IPR002130">
    <property type="entry name" value="Cyclophilin-type_PPIase_dom"/>
</dbReference>
<dbReference type="InterPro" id="IPR020892">
    <property type="entry name" value="Cyclophilin-type_PPIase_CS"/>
</dbReference>
<dbReference type="PRINTS" id="PR00153">
    <property type="entry name" value="CSAPPISMRASE"/>
</dbReference>
<keyword evidence="2 4" id="KW-0697">Rotamase</keyword>
<dbReference type="InterPro" id="IPR044666">
    <property type="entry name" value="Cyclophilin_A-like"/>
</dbReference>
<dbReference type="GO" id="GO:0016853">
    <property type="term" value="F:isomerase activity"/>
    <property type="evidence" value="ECO:0007669"/>
    <property type="project" value="UniProtKB-KW"/>
</dbReference>
<dbReference type="Gene3D" id="2.40.100.10">
    <property type="entry name" value="Cyclophilin-like"/>
    <property type="match status" value="1"/>
</dbReference>
<dbReference type="CDD" id="cd00317">
    <property type="entry name" value="cyclophilin"/>
    <property type="match status" value="1"/>
</dbReference>
<dbReference type="SUPFAM" id="SSF50891">
    <property type="entry name" value="Cyclophilin-like"/>
    <property type="match status" value="1"/>
</dbReference>
<reference evidence="7 8" key="1">
    <citation type="submission" date="2023-02" db="EMBL/GenBank/DDBJ databases">
        <title>Genome sequence of Sphingomonas naphthae.</title>
        <authorList>
            <person name="Kim S."/>
            <person name="Heo J."/>
            <person name="Kwon S.-W."/>
        </authorList>
    </citation>
    <scope>NUCLEOTIDE SEQUENCE [LARGE SCALE GENOMIC DNA]</scope>
    <source>
        <strain evidence="7 8">KACC 18716</strain>
    </source>
</reference>
<keyword evidence="4" id="KW-0732">Signal</keyword>
<keyword evidence="3 4" id="KW-0413">Isomerase</keyword>
<feature type="signal peptide" evidence="4">
    <location>
        <begin position="1"/>
        <end position="21"/>
    </location>
</feature>
<dbReference type="Pfam" id="PF00160">
    <property type="entry name" value="Pro_isomerase"/>
    <property type="match status" value="1"/>
</dbReference>
<feature type="domain" description="PPIase cyclophilin-type" evidence="6">
    <location>
        <begin position="50"/>
        <end position="190"/>
    </location>
</feature>
<organism evidence="7 8">
    <name type="scientific">Sphingomonas naphthae</name>
    <dbReference type="NCBI Taxonomy" id="1813468"/>
    <lineage>
        <taxon>Bacteria</taxon>
        <taxon>Pseudomonadati</taxon>
        <taxon>Pseudomonadota</taxon>
        <taxon>Alphaproteobacteria</taxon>
        <taxon>Sphingomonadales</taxon>
        <taxon>Sphingomonadaceae</taxon>
        <taxon>Sphingomonas</taxon>
    </lineage>
</organism>
<dbReference type="PROSITE" id="PS00170">
    <property type="entry name" value="CSA_PPIASE_1"/>
    <property type="match status" value="1"/>
</dbReference>
<comment type="similarity">
    <text evidence="1 4">Belongs to the cyclophilin-type PPIase family.</text>
</comment>